<evidence type="ECO:0000313" key="8">
    <source>
        <dbReference type="EMBL" id="KAG6514612.1"/>
    </source>
</evidence>
<keyword evidence="3" id="KW-0813">Transport</keyword>
<feature type="domain" description="P-type ATPase C-terminal" evidence="7">
    <location>
        <begin position="2"/>
        <end position="167"/>
    </location>
</feature>
<dbReference type="InterPro" id="IPR023298">
    <property type="entry name" value="ATPase_P-typ_TM_dom_sf"/>
</dbReference>
<dbReference type="SUPFAM" id="SSF81665">
    <property type="entry name" value="Calcium ATPase, transmembrane domain M"/>
    <property type="match status" value="1"/>
</dbReference>
<dbReference type="GO" id="GO:0140326">
    <property type="term" value="F:ATPase-coupled intramembrane lipid transporter activity"/>
    <property type="evidence" value="ECO:0007669"/>
    <property type="project" value="TreeGrafter"/>
</dbReference>
<comment type="caution">
    <text evidence="8">The sequence shown here is derived from an EMBL/GenBank/DDBJ whole genome shotgun (WGS) entry which is preliminary data.</text>
</comment>
<keyword evidence="9" id="KW-1185">Reference proteome</keyword>
<evidence type="ECO:0000256" key="3">
    <source>
        <dbReference type="ARBA" id="ARBA00022448"/>
    </source>
</evidence>
<dbReference type="InterPro" id="IPR032630">
    <property type="entry name" value="P_typ_ATPase_c"/>
</dbReference>
<evidence type="ECO:0000259" key="7">
    <source>
        <dbReference type="Pfam" id="PF16212"/>
    </source>
</evidence>
<comment type="subcellular location">
    <subcellularLocation>
        <location evidence="2">Endomembrane system</location>
    </subcellularLocation>
    <subcellularLocation>
        <location evidence="1">Membrane</location>
        <topology evidence="1">Multi-pass membrane protein</topology>
    </subcellularLocation>
</comment>
<reference evidence="8 9" key="1">
    <citation type="submission" date="2020-08" db="EMBL/GenBank/DDBJ databases">
        <title>Plant Genome Project.</title>
        <authorList>
            <person name="Zhang R.-G."/>
        </authorList>
    </citation>
    <scope>NUCLEOTIDE SEQUENCE [LARGE SCALE GENOMIC DNA]</scope>
    <source>
        <tissue evidence="8">Rhizome</tissue>
    </source>
</reference>
<feature type="transmembrane region" description="Helical" evidence="6">
    <location>
        <begin position="39"/>
        <end position="58"/>
    </location>
</feature>
<dbReference type="AlphaFoldDB" id="A0A8J5GT98"/>
<protein>
    <recommendedName>
        <fullName evidence="7">P-type ATPase C-terminal domain-containing protein</fullName>
    </recommendedName>
</protein>
<accession>A0A8J5GT98</accession>
<dbReference type="Proteomes" id="UP000734854">
    <property type="component" value="Unassembled WGS sequence"/>
</dbReference>
<keyword evidence="6" id="KW-0472">Membrane</keyword>
<dbReference type="PANTHER" id="PTHR24092">
    <property type="entry name" value="PROBABLE PHOSPHOLIPID-TRANSPORTING ATPASE"/>
    <property type="match status" value="1"/>
</dbReference>
<dbReference type="GO" id="GO:0000139">
    <property type="term" value="C:Golgi membrane"/>
    <property type="evidence" value="ECO:0007669"/>
    <property type="project" value="GOC"/>
</dbReference>
<keyword evidence="6" id="KW-1133">Transmembrane helix</keyword>
<sequence>MQVITYFFYKNLTFTLTQFWFTFHTGFSGQRFYDDWFQSLYNVNFTALPVIILGLFDKDVSASLAKKYPHLYQEGITNTYFKLGVVAVWDFFAFYQSLIFYYFTTTASENGHNSSAKIFGLWDVSTMAFTCVVVTVNLRLLMACNSVTRWHRLSILGSILAWFVFILYTLE</sequence>
<dbReference type="GO" id="GO:0005802">
    <property type="term" value="C:trans-Golgi network"/>
    <property type="evidence" value="ECO:0007669"/>
    <property type="project" value="TreeGrafter"/>
</dbReference>
<dbReference type="GO" id="GO:0005886">
    <property type="term" value="C:plasma membrane"/>
    <property type="evidence" value="ECO:0007669"/>
    <property type="project" value="TreeGrafter"/>
</dbReference>
<feature type="transmembrane region" description="Helical" evidence="6">
    <location>
        <begin position="118"/>
        <end position="141"/>
    </location>
</feature>
<feature type="transmembrane region" description="Helical" evidence="6">
    <location>
        <begin position="79"/>
        <end position="103"/>
    </location>
</feature>
<keyword evidence="4" id="KW-0479">Metal-binding</keyword>
<gene>
    <name evidence="8" type="ORF">ZIOFF_024980</name>
</gene>
<keyword evidence="5" id="KW-0460">Magnesium</keyword>
<dbReference type="GO" id="GO:0046872">
    <property type="term" value="F:metal ion binding"/>
    <property type="evidence" value="ECO:0007669"/>
    <property type="project" value="UniProtKB-KW"/>
</dbReference>
<evidence type="ECO:0000313" key="9">
    <source>
        <dbReference type="Proteomes" id="UP000734854"/>
    </source>
</evidence>
<proteinExistence type="predicted"/>
<dbReference type="GO" id="GO:0045332">
    <property type="term" value="P:phospholipid translocation"/>
    <property type="evidence" value="ECO:0007669"/>
    <property type="project" value="TreeGrafter"/>
</dbReference>
<evidence type="ECO:0000256" key="5">
    <source>
        <dbReference type="ARBA" id="ARBA00022842"/>
    </source>
</evidence>
<evidence type="ECO:0000256" key="2">
    <source>
        <dbReference type="ARBA" id="ARBA00004308"/>
    </source>
</evidence>
<evidence type="ECO:0000256" key="6">
    <source>
        <dbReference type="SAM" id="Phobius"/>
    </source>
</evidence>
<dbReference type="PANTHER" id="PTHR24092:SF180">
    <property type="entry name" value="PHOSPHOLIPID-TRANSPORTING ATPASE DNF1-RELATED"/>
    <property type="match status" value="1"/>
</dbReference>
<feature type="transmembrane region" description="Helical" evidence="6">
    <location>
        <begin position="7"/>
        <end position="27"/>
    </location>
</feature>
<evidence type="ECO:0000256" key="4">
    <source>
        <dbReference type="ARBA" id="ARBA00022723"/>
    </source>
</evidence>
<organism evidence="8 9">
    <name type="scientific">Zingiber officinale</name>
    <name type="common">Ginger</name>
    <name type="synonym">Amomum zingiber</name>
    <dbReference type="NCBI Taxonomy" id="94328"/>
    <lineage>
        <taxon>Eukaryota</taxon>
        <taxon>Viridiplantae</taxon>
        <taxon>Streptophyta</taxon>
        <taxon>Embryophyta</taxon>
        <taxon>Tracheophyta</taxon>
        <taxon>Spermatophyta</taxon>
        <taxon>Magnoliopsida</taxon>
        <taxon>Liliopsida</taxon>
        <taxon>Zingiberales</taxon>
        <taxon>Zingiberaceae</taxon>
        <taxon>Zingiber</taxon>
    </lineage>
</organism>
<keyword evidence="6" id="KW-0812">Transmembrane</keyword>
<name>A0A8J5GT98_ZINOF</name>
<feature type="transmembrane region" description="Helical" evidence="6">
    <location>
        <begin position="153"/>
        <end position="170"/>
    </location>
</feature>
<dbReference type="Pfam" id="PF16212">
    <property type="entry name" value="PhoLip_ATPase_C"/>
    <property type="match status" value="1"/>
</dbReference>
<evidence type="ECO:0000256" key="1">
    <source>
        <dbReference type="ARBA" id="ARBA00004141"/>
    </source>
</evidence>
<dbReference type="EMBL" id="JACMSC010000007">
    <property type="protein sequence ID" value="KAG6514612.1"/>
    <property type="molecule type" value="Genomic_DNA"/>
</dbReference>
<dbReference type="GO" id="GO:0048194">
    <property type="term" value="P:Golgi vesicle budding"/>
    <property type="evidence" value="ECO:0007669"/>
    <property type="project" value="TreeGrafter"/>
</dbReference>